<name>A0A1Y0L022_9MOLU</name>
<gene>
    <name evidence="2" type="ORF">SCLAR_v1c04580</name>
</gene>
<proteinExistence type="inferred from homology"/>
<dbReference type="Pfam" id="PF00480">
    <property type="entry name" value="ROK"/>
    <property type="match status" value="1"/>
</dbReference>
<dbReference type="KEGG" id="scla:SCLARK_00706"/>
<dbReference type="RefSeq" id="WP_100254341.1">
    <property type="nucleotide sequence ID" value="NZ_CP015819.1"/>
</dbReference>
<evidence type="ECO:0000313" key="2">
    <source>
        <dbReference type="EMBL" id="ATX70782.1"/>
    </source>
</evidence>
<accession>A0A1Y0L022</accession>
<dbReference type="Proteomes" id="UP000231179">
    <property type="component" value="Chromosome"/>
</dbReference>
<sequence>MEENILTFDIGGMGIKIIKFNSKGQELIVDYLHHNHLALDKYFVKLTDLLDHIDEYICKNHEKVKVGICIPGIIDSQNFQVKSRSFILDWKDLDIKQYLQKNKLITNLVIENDAKAAAYGEFSNNNFKLSRKLNSAIIITIGSAIGGGIVIDEKIHSGINGLAGEFSKMYANLKWDDDAEAAGECSTMQMRIKYAEAIGKPIEEVSGKTIMEQYLKKDKHALKVVENTTTALAKMIFNINICIDTDAILIGGGISSDKIFVDLIKLKLAHYYEEQELKDLYPKFIESCTLENKAGCYGMFYKLVSS</sequence>
<protein>
    <submittedName>
        <fullName evidence="2">ROK family sugar kinase</fullName>
    </submittedName>
</protein>
<keyword evidence="3" id="KW-1185">Reference proteome</keyword>
<dbReference type="AlphaFoldDB" id="A0A1Y0L022"/>
<evidence type="ECO:0000313" key="3">
    <source>
        <dbReference type="Proteomes" id="UP000231179"/>
    </source>
</evidence>
<dbReference type="SUPFAM" id="SSF53067">
    <property type="entry name" value="Actin-like ATPase domain"/>
    <property type="match status" value="1"/>
</dbReference>
<dbReference type="EMBL" id="CP024870">
    <property type="protein sequence ID" value="ATX70782.1"/>
    <property type="molecule type" value="Genomic_DNA"/>
</dbReference>
<dbReference type="OrthoDB" id="9795247at2"/>
<keyword evidence="2" id="KW-0808">Transferase</keyword>
<reference evidence="2 3" key="1">
    <citation type="submission" date="2017-11" db="EMBL/GenBank/DDBJ databases">
        <title>Complete genome sequence of Spiroplasma clarkii CN-5 (DSM 19994).</title>
        <authorList>
            <person name="Tsai Y.-M."/>
            <person name="Chang A."/>
            <person name="Lo W.-S."/>
            <person name="Kuo C.-H."/>
        </authorList>
    </citation>
    <scope>NUCLEOTIDE SEQUENCE [LARGE SCALE GENOMIC DNA]</scope>
    <source>
        <strain evidence="2 3">CN-5</strain>
    </source>
</reference>
<dbReference type="GO" id="GO:0016301">
    <property type="term" value="F:kinase activity"/>
    <property type="evidence" value="ECO:0007669"/>
    <property type="project" value="UniProtKB-KW"/>
</dbReference>
<dbReference type="PANTHER" id="PTHR18964:SF149">
    <property type="entry name" value="BIFUNCTIONAL UDP-N-ACETYLGLUCOSAMINE 2-EPIMERASE_N-ACETYLMANNOSAMINE KINASE"/>
    <property type="match status" value="1"/>
</dbReference>
<dbReference type="InterPro" id="IPR000600">
    <property type="entry name" value="ROK"/>
</dbReference>
<dbReference type="PANTHER" id="PTHR18964">
    <property type="entry name" value="ROK (REPRESSOR, ORF, KINASE) FAMILY"/>
    <property type="match status" value="1"/>
</dbReference>
<comment type="similarity">
    <text evidence="1">Belongs to the ROK (NagC/XylR) family.</text>
</comment>
<dbReference type="Gene3D" id="3.30.420.40">
    <property type="match status" value="2"/>
</dbReference>
<organism evidence="2 3">
    <name type="scientific">Spiroplasma clarkii</name>
    <dbReference type="NCBI Taxonomy" id="2139"/>
    <lineage>
        <taxon>Bacteria</taxon>
        <taxon>Bacillati</taxon>
        <taxon>Mycoplasmatota</taxon>
        <taxon>Mollicutes</taxon>
        <taxon>Entomoplasmatales</taxon>
        <taxon>Spiroplasmataceae</taxon>
        <taxon>Spiroplasma</taxon>
    </lineage>
</organism>
<dbReference type="InterPro" id="IPR043129">
    <property type="entry name" value="ATPase_NBD"/>
</dbReference>
<keyword evidence="2" id="KW-0418">Kinase</keyword>
<evidence type="ECO:0000256" key="1">
    <source>
        <dbReference type="ARBA" id="ARBA00006479"/>
    </source>
</evidence>